<feature type="compositionally biased region" description="Basic and acidic residues" evidence="1">
    <location>
        <begin position="1"/>
        <end position="17"/>
    </location>
</feature>
<accession>A0A383ET33</accession>
<dbReference type="EMBL" id="UINC01228424">
    <property type="protein sequence ID" value="SVE59724.1"/>
    <property type="molecule type" value="Genomic_DNA"/>
</dbReference>
<evidence type="ECO:0000313" key="2">
    <source>
        <dbReference type="EMBL" id="SVE59724.1"/>
    </source>
</evidence>
<organism evidence="2">
    <name type="scientific">marine metagenome</name>
    <dbReference type="NCBI Taxonomy" id="408172"/>
    <lineage>
        <taxon>unclassified sequences</taxon>
        <taxon>metagenomes</taxon>
        <taxon>ecological metagenomes</taxon>
    </lineage>
</organism>
<reference evidence="2" key="1">
    <citation type="submission" date="2018-05" db="EMBL/GenBank/DDBJ databases">
        <authorList>
            <person name="Lanie J.A."/>
            <person name="Ng W.-L."/>
            <person name="Kazmierczak K.M."/>
            <person name="Andrzejewski T.M."/>
            <person name="Davidsen T.M."/>
            <person name="Wayne K.J."/>
            <person name="Tettelin H."/>
            <person name="Glass J.I."/>
            <person name="Rusch D."/>
            <person name="Podicherti R."/>
            <person name="Tsui H.-C.T."/>
            <person name="Winkler M.E."/>
        </authorList>
    </citation>
    <scope>NUCLEOTIDE SEQUENCE</scope>
</reference>
<sequence length="38" mass="4304">VKHTADDSVSSLKHDDGSNLLPMVYGEFDPDSERQEQR</sequence>
<protein>
    <submittedName>
        <fullName evidence="2">Uncharacterized protein</fullName>
    </submittedName>
</protein>
<dbReference type="AlphaFoldDB" id="A0A383ET33"/>
<proteinExistence type="predicted"/>
<feature type="region of interest" description="Disordered" evidence="1">
    <location>
        <begin position="1"/>
        <end position="38"/>
    </location>
</feature>
<feature type="non-terminal residue" evidence="2">
    <location>
        <position position="1"/>
    </location>
</feature>
<gene>
    <name evidence="2" type="ORF">METZ01_LOCUS512578</name>
</gene>
<evidence type="ECO:0000256" key="1">
    <source>
        <dbReference type="SAM" id="MobiDB-lite"/>
    </source>
</evidence>
<name>A0A383ET33_9ZZZZ</name>